<evidence type="ECO:0000256" key="2">
    <source>
        <dbReference type="ARBA" id="ARBA00012180"/>
    </source>
</evidence>
<dbReference type="EC" id="3.1.26.4" evidence="2"/>
<evidence type="ECO:0000256" key="1">
    <source>
        <dbReference type="ARBA" id="ARBA00010879"/>
    </source>
</evidence>
<keyword evidence="3" id="KW-0863">Zinc-finger</keyword>
<feature type="domain" description="C3H1-type" evidence="4">
    <location>
        <begin position="189"/>
        <end position="217"/>
    </location>
</feature>
<reference evidence="5" key="1">
    <citation type="journal article" date="2010" name="Science">
        <title>Plasticity of animal genome architecture unmasked by rapid evolution of a pelagic tunicate.</title>
        <authorList>
            <person name="Denoeud F."/>
            <person name="Henriet S."/>
            <person name="Mungpakdee S."/>
            <person name="Aury J.M."/>
            <person name="Da Silva C."/>
            <person name="Brinkmann H."/>
            <person name="Mikhaleva J."/>
            <person name="Olsen L.C."/>
            <person name="Jubin C."/>
            <person name="Canestro C."/>
            <person name="Bouquet J.M."/>
            <person name="Danks G."/>
            <person name="Poulain J."/>
            <person name="Campsteijn C."/>
            <person name="Adamski M."/>
            <person name="Cross I."/>
            <person name="Yadetie F."/>
            <person name="Muffato M."/>
            <person name="Louis A."/>
            <person name="Butcher S."/>
            <person name="Tsagkogeorga G."/>
            <person name="Konrad A."/>
            <person name="Singh S."/>
            <person name="Jensen M.F."/>
            <person name="Cong E.H."/>
            <person name="Eikeseth-Otteraa H."/>
            <person name="Noel B."/>
            <person name="Anthouard V."/>
            <person name="Porcel B.M."/>
            <person name="Kachouri-Lafond R."/>
            <person name="Nishino A."/>
            <person name="Ugolini M."/>
            <person name="Chourrout P."/>
            <person name="Nishida H."/>
            <person name="Aasland R."/>
            <person name="Huzurbazar S."/>
            <person name="Westhof E."/>
            <person name="Delsuc F."/>
            <person name="Lehrach H."/>
            <person name="Reinhardt R."/>
            <person name="Weissenbach J."/>
            <person name="Roy S.W."/>
            <person name="Artiguenave F."/>
            <person name="Postlethwait J.H."/>
            <person name="Manak J.R."/>
            <person name="Thompson E.M."/>
            <person name="Jaillon O."/>
            <person name="Du Pasquier L."/>
            <person name="Boudinot P."/>
            <person name="Liberles D.A."/>
            <person name="Volff J.N."/>
            <person name="Philippe H."/>
            <person name="Lenhard B."/>
            <person name="Roest Crollius H."/>
            <person name="Wincker P."/>
            <person name="Chourrout D."/>
        </authorList>
    </citation>
    <scope>NUCLEOTIDE SEQUENCE [LARGE SCALE GENOMIC DNA]</scope>
</reference>
<dbReference type="Gene3D" id="3.30.70.270">
    <property type="match status" value="1"/>
</dbReference>
<name>E4XUE8_OIKDI</name>
<dbReference type="PANTHER" id="PTHR33064">
    <property type="entry name" value="POL PROTEIN"/>
    <property type="match status" value="1"/>
</dbReference>
<accession>E4XUE8</accession>
<dbReference type="Proteomes" id="UP000001307">
    <property type="component" value="Unassembled WGS sequence"/>
</dbReference>
<sequence>MACYNLSEEDIIKISLSQLLAEDSGTSLIESINPEERKNWKAFKSKLMAILGKDQEHFKHLYNTFQRGSESQAMALTNLIAFFKKGYKKTALDDADNSIVCEKFINAQEPRLRELVTREKSRLNFSNIAGRATELERSLFKKETIFTAEETPIARSELAELCSQLKSFVSNAVKDQTITKNKKGRIDTKKIEGHCIAFVKKGKCRFGSKCRYLHSKTCKYAHFAPASLKFIKITINGLNFPALIDSGCSRTCIRSDVLKILPTAVNKEKPSNITLKCANSEVVTVTTLSSPIETTLETSSTPLKIKLNPLIVQNLSCPIILGMDTLKKITIGERSVILHNKMIPTIDPSSSDLLLTGIIEIDKNSGKEKEKYNEFIKRRTKNAQKTNFVPTIGSFGAANSDQKAQGYWQVLINEPESHKMAFSYKNEHFQANRMLYGSCNAPAAFSRIMMRLMNHPSIILYLDDLIIIDSNWEEHLRSLEFVFKTCLEHALILNSKKCQLASHELDFIGHRITAFGIKPLKKHLEAIENMKPPNDKSNSSDFLE</sequence>
<dbReference type="InParanoid" id="E4XUE8"/>
<dbReference type="InterPro" id="IPR043128">
    <property type="entry name" value="Rev_trsase/Diguanyl_cyclase"/>
</dbReference>
<evidence type="ECO:0000313" key="6">
    <source>
        <dbReference type="Proteomes" id="UP000001307"/>
    </source>
</evidence>
<evidence type="ECO:0000256" key="3">
    <source>
        <dbReference type="PROSITE-ProRule" id="PRU00723"/>
    </source>
</evidence>
<dbReference type="PANTHER" id="PTHR33064:SF37">
    <property type="entry name" value="RIBONUCLEASE H"/>
    <property type="match status" value="1"/>
</dbReference>
<dbReference type="CDD" id="cd00303">
    <property type="entry name" value="retropepsin_like"/>
    <property type="match status" value="1"/>
</dbReference>
<dbReference type="InterPro" id="IPR051320">
    <property type="entry name" value="Viral_Replic_Matur_Polypro"/>
</dbReference>
<dbReference type="InterPro" id="IPR000477">
    <property type="entry name" value="RT_dom"/>
</dbReference>
<gene>
    <name evidence="5" type="ORF">GSOID_T00004646001</name>
</gene>
<organism evidence="5">
    <name type="scientific">Oikopleura dioica</name>
    <name type="common">Tunicate</name>
    <dbReference type="NCBI Taxonomy" id="34765"/>
    <lineage>
        <taxon>Eukaryota</taxon>
        <taxon>Metazoa</taxon>
        <taxon>Chordata</taxon>
        <taxon>Tunicata</taxon>
        <taxon>Appendicularia</taxon>
        <taxon>Copelata</taxon>
        <taxon>Oikopleuridae</taxon>
        <taxon>Oikopleura</taxon>
    </lineage>
</organism>
<dbReference type="AlphaFoldDB" id="E4XUE8"/>
<dbReference type="Gene3D" id="2.40.70.10">
    <property type="entry name" value="Acid Proteases"/>
    <property type="match status" value="1"/>
</dbReference>
<proteinExistence type="inferred from homology"/>
<feature type="zinc finger region" description="C3H1-type" evidence="3">
    <location>
        <begin position="189"/>
        <end position="217"/>
    </location>
</feature>
<dbReference type="GO" id="GO:0004523">
    <property type="term" value="F:RNA-DNA hybrid ribonuclease activity"/>
    <property type="evidence" value="ECO:0007669"/>
    <property type="project" value="UniProtKB-EC"/>
</dbReference>
<dbReference type="Pfam" id="PF00642">
    <property type="entry name" value="zf-CCCH"/>
    <property type="match status" value="1"/>
</dbReference>
<comment type="similarity">
    <text evidence="1">Belongs to the beta type-B retroviral polymerase family. HERV class-II K(HML-2) pol subfamily.</text>
</comment>
<dbReference type="SUPFAM" id="SSF50630">
    <property type="entry name" value="Acid proteases"/>
    <property type="match status" value="1"/>
</dbReference>
<dbReference type="SUPFAM" id="SSF56672">
    <property type="entry name" value="DNA/RNA polymerases"/>
    <property type="match status" value="1"/>
</dbReference>
<dbReference type="PROSITE" id="PS50103">
    <property type="entry name" value="ZF_C3H1"/>
    <property type="match status" value="1"/>
</dbReference>
<dbReference type="InterPro" id="IPR000571">
    <property type="entry name" value="Znf_CCCH"/>
</dbReference>
<evidence type="ECO:0000313" key="5">
    <source>
        <dbReference type="EMBL" id="CBY13345.1"/>
    </source>
</evidence>
<dbReference type="Pfam" id="PF00078">
    <property type="entry name" value="RVT_1"/>
    <property type="match status" value="1"/>
</dbReference>
<dbReference type="EMBL" id="FN653178">
    <property type="protein sequence ID" value="CBY13345.1"/>
    <property type="molecule type" value="Genomic_DNA"/>
</dbReference>
<protein>
    <recommendedName>
        <fullName evidence="2">ribonuclease H</fullName>
        <ecNumber evidence="2">3.1.26.4</ecNumber>
    </recommendedName>
</protein>
<dbReference type="GO" id="GO:0008270">
    <property type="term" value="F:zinc ion binding"/>
    <property type="evidence" value="ECO:0007669"/>
    <property type="project" value="UniProtKB-KW"/>
</dbReference>
<keyword evidence="6" id="KW-1185">Reference proteome</keyword>
<evidence type="ECO:0000259" key="4">
    <source>
        <dbReference type="PROSITE" id="PS50103"/>
    </source>
</evidence>
<dbReference type="CDD" id="cd01647">
    <property type="entry name" value="RT_LTR"/>
    <property type="match status" value="1"/>
</dbReference>
<dbReference type="Gene3D" id="3.10.10.10">
    <property type="entry name" value="HIV Type 1 Reverse Transcriptase, subunit A, domain 1"/>
    <property type="match status" value="1"/>
</dbReference>
<keyword evidence="3" id="KW-0479">Metal-binding</keyword>
<dbReference type="InterPro" id="IPR021109">
    <property type="entry name" value="Peptidase_aspartic_dom_sf"/>
</dbReference>
<dbReference type="InterPro" id="IPR043502">
    <property type="entry name" value="DNA/RNA_pol_sf"/>
</dbReference>
<dbReference type="OrthoDB" id="6783748at2759"/>
<keyword evidence="3" id="KW-0862">Zinc</keyword>